<dbReference type="AlphaFoldDB" id="A0A550JFK6"/>
<dbReference type="InterPro" id="IPR008703">
    <property type="entry name" value="NqrA"/>
</dbReference>
<dbReference type="EMBL" id="VJVV01000005">
    <property type="protein sequence ID" value="TRO81996.1"/>
    <property type="molecule type" value="Genomic_DNA"/>
</dbReference>
<dbReference type="OrthoDB" id="9774536at2"/>
<dbReference type="InterPro" id="IPR022615">
    <property type="entry name" value="NqrA_C_domain"/>
</dbReference>
<evidence type="ECO:0000259" key="10">
    <source>
        <dbReference type="Pfam" id="PF11973"/>
    </source>
</evidence>
<keyword evidence="6 8" id="KW-0830">Ubiquinone</keyword>
<comment type="subunit">
    <text evidence="8">Composed of six subunits; NqrA, NqrB, NqrC, NqrD, NqrE and NqrF.</text>
</comment>
<comment type="function">
    <text evidence="8">NQR complex catalyzes the reduction of ubiquinone-1 to ubiquinol by two successive reactions, coupled with the transport of Na(+) ions from the cytoplasm to the periplasm. NqrA to NqrE are probably involved in the second step, the conversion of ubisemiquinone to ubiquinol.</text>
</comment>
<evidence type="ECO:0000256" key="7">
    <source>
        <dbReference type="ARBA" id="ARBA00023201"/>
    </source>
</evidence>
<keyword evidence="13" id="KW-1185">Reference proteome</keyword>
<keyword evidence="7 8" id="KW-0739">Sodium transport</keyword>
<accession>A0A550JFK6</accession>
<dbReference type="NCBIfam" id="NF003759">
    <property type="entry name" value="PRK05352.1-2"/>
    <property type="match status" value="1"/>
</dbReference>
<evidence type="ECO:0000256" key="6">
    <source>
        <dbReference type="ARBA" id="ARBA00023075"/>
    </source>
</evidence>
<keyword evidence="3 8" id="KW-0520">NAD</keyword>
<evidence type="ECO:0000256" key="8">
    <source>
        <dbReference type="HAMAP-Rule" id="MF_00425"/>
    </source>
</evidence>
<dbReference type="Pfam" id="PF05896">
    <property type="entry name" value="NQRA_N"/>
    <property type="match status" value="1"/>
</dbReference>
<organism evidence="12 13">
    <name type="scientific">Trichloromonas acetexigens</name>
    <dbReference type="NCBI Taxonomy" id="38815"/>
    <lineage>
        <taxon>Bacteria</taxon>
        <taxon>Pseudomonadati</taxon>
        <taxon>Thermodesulfobacteriota</taxon>
        <taxon>Desulfuromonadia</taxon>
        <taxon>Desulfuromonadales</taxon>
        <taxon>Trichloromonadaceae</taxon>
        <taxon>Trichloromonas</taxon>
    </lineage>
</organism>
<dbReference type="EC" id="7.2.1.1" evidence="8"/>
<dbReference type="Pfam" id="PF11973">
    <property type="entry name" value="NQRA_SLBB"/>
    <property type="match status" value="1"/>
</dbReference>
<keyword evidence="1 8" id="KW-0813">Transport</keyword>
<dbReference type="Pfam" id="PF24836">
    <property type="entry name" value="NQRA_2nd"/>
    <property type="match status" value="1"/>
</dbReference>
<dbReference type="PANTHER" id="PTHR37839">
    <property type="entry name" value="NA(+)-TRANSLOCATING NADH-QUINONE REDUCTASE SUBUNIT A"/>
    <property type="match status" value="1"/>
</dbReference>
<name>A0A550JFK6_9BACT</name>
<dbReference type="Proteomes" id="UP000317155">
    <property type="component" value="Unassembled WGS sequence"/>
</dbReference>
<reference evidence="12 13" key="1">
    <citation type="submission" date="2019-07" db="EMBL/GenBank/DDBJ databases">
        <title>Insights of Desulfuromonas acetexigens electromicrobiology.</title>
        <authorList>
            <person name="Katuri K."/>
            <person name="Sapireddy V."/>
            <person name="Shaw D.R."/>
            <person name="Saikaly P."/>
        </authorList>
    </citation>
    <scope>NUCLEOTIDE SEQUENCE [LARGE SCALE GENOMIC DNA]</scope>
    <source>
        <strain evidence="12 13">2873</strain>
    </source>
</reference>
<proteinExistence type="inferred from homology"/>
<feature type="domain" description="Na(+)-translocating NADH-quinone reductase subunit A C-terminal" evidence="10">
    <location>
        <begin position="259"/>
        <end position="308"/>
    </location>
</feature>
<evidence type="ECO:0000256" key="1">
    <source>
        <dbReference type="ARBA" id="ARBA00022448"/>
    </source>
</evidence>
<dbReference type="GO" id="GO:0016655">
    <property type="term" value="F:oxidoreductase activity, acting on NAD(P)H, quinone or similar compound as acceptor"/>
    <property type="evidence" value="ECO:0007669"/>
    <property type="project" value="UniProtKB-UniRule"/>
</dbReference>
<keyword evidence="4 8" id="KW-0915">Sodium</keyword>
<evidence type="ECO:0000256" key="2">
    <source>
        <dbReference type="ARBA" id="ARBA00022967"/>
    </source>
</evidence>
<keyword evidence="5 8" id="KW-0406">Ion transport</keyword>
<comment type="similarity">
    <text evidence="8">Belongs to the NqrA family.</text>
</comment>
<evidence type="ECO:0000313" key="13">
    <source>
        <dbReference type="Proteomes" id="UP000317155"/>
    </source>
</evidence>
<feature type="domain" description="NqrA N-terminal barrel-sandwich hybrid" evidence="9">
    <location>
        <begin position="2"/>
        <end position="93"/>
    </location>
</feature>
<sequence>MRLKQGFDLPLSGAPEQRLADGPTIGRVALLGPDYPGLRPSMSVAEGDRVRLGQPLFCDRRDERIRYTAPGAGRVTAVHRGDKRVLLAVEIELEGEEEERFATFAEEELDRLSRAQVIDNLLASGLWTALRVRPFGKAPLPDQVPDALFVTAIDTQPLAADPRLIIAERQDDFRIGLRVLRHLTDGPLYLCLGPGPEPVVPRGIERVQFSGPHPAGLPGTHIHRLVPITPGRAVWHLGYQDLLAIGRLFTSGRFDPARVIALAGPGMSRPRLVRTCLGASCADLLRDENVAGDQRIVAGSVLHGRAAEGPLAFLGRFHLQVCALPRTGGSRPRLSFFNPLRAWLPHGKTYSLDGERHGTAQAIFPHGRYERVMPFNLMLPYLLRALACGDAEEARALGCLELEEEDLALCSFVCPGKNDFGPMLRAVLDEIEKEG</sequence>
<evidence type="ECO:0000256" key="4">
    <source>
        <dbReference type="ARBA" id="ARBA00023053"/>
    </source>
</evidence>
<gene>
    <name evidence="8" type="primary">nqrA</name>
    <name evidence="12" type="ORF">FL622_08235</name>
</gene>
<comment type="catalytic activity">
    <reaction evidence="8">
        <text>a ubiquinone + n Na(+)(in) + NADH + H(+) = a ubiquinol + n Na(+)(out) + NAD(+)</text>
        <dbReference type="Rhea" id="RHEA:47748"/>
        <dbReference type="Rhea" id="RHEA-COMP:9565"/>
        <dbReference type="Rhea" id="RHEA-COMP:9566"/>
        <dbReference type="ChEBI" id="CHEBI:15378"/>
        <dbReference type="ChEBI" id="CHEBI:16389"/>
        <dbReference type="ChEBI" id="CHEBI:17976"/>
        <dbReference type="ChEBI" id="CHEBI:29101"/>
        <dbReference type="ChEBI" id="CHEBI:57540"/>
        <dbReference type="ChEBI" id="CHEBI:57945"/>
        <dbReference type="EC" id="7.2.1.1"/>
    </reaction>
</comment>
<comment type="caution">
    <text evidence="12">The sequence shown here is derived from an EMBL/GenBank/DDBJ whole genome shotgun (WGS) entry which is preliminary data.</text>
</comment>
<feature type="domain" description="NqrA second alpha/beta" evidence="11">
    <location>
        <begin position="112"/>
        <end position="254"/>
    </location>
</feature>
<dbReference type="InterPro" id="IPR056148">
    <property type="entry name" value="NQRA_2nd"/>
</dbReference>
<dbReference type="InterPro" id="IPR056147">
    <property type="entry name" value="NQRA_N"/>
</dbReference>
<evidence type="ECO:0000313" key="12">
    <source>
        <dbReference type="EMBL" id="TRO81996.1"/>
    </source>
</evidence>
<evidence type="ECO:0000256" key="5">
    <source>
        <dbReference type="ARBA" id="ARBA00023065"/>
    </source>
</evidence>
<dbReference type="GO" id="GO:0006814">
    <property type="term" value="P:sodium ion transport"/>
    <property type="evidence" value="ECO:0007669"/>
    <property type="project" value="UniProtKB-UniRule"/>
</dbReference>
<evidence type="ECO:0000259" key="11">
    <source>
        <dbReference type="Pfam" id="PF24836"/>
    </source>
</evidence>
<evidence type="ECO:0000259" key="9">
    <source>
        <dbReference type="Pfam" id="PF05896"/>
    </source>
</evidence>
<evidence type="ECO:0000256" key="3">
    <source>
        <dbReference type="ARBA" id="ARBA00023027"/>
    </source>
</evidence>
<dbReference type="PANTHER" id="PTHR37839:SF1">
    <property type="entry name" value="NA(+)-TRANSLOCATING NADH-QUINONE REDUCTASE SUBUNIT A"/>
    <property type="match status" value="1"/>
</dbReference>
<protein>
    <recommendedName>
        <fullName evidence="8">Na(+)-translocating NADH-quinone reductase subunit A</fullName>
        <shortName evidence="8">Na(+)-NQR subunit A</shortName>
        <shortName evidence="8">Na(+)-translocating NQR subunit A</shortName>
        <ecNumber evidence="8">7.2.1.1</ecNumber>
    </recommendedName>
    <alternativeName>
        <fullName evidence="8">NQR complex subunit A</fullName>
    </alternativeName>
    <alternativeName>
        <fullName evidence="8">NQR-1 subunit A</fullName>
    </alternativeName>
</protein>
<keyword evidence="2 8" id="KW-1278">Translocase</keyword>
<dbReference type="NCBIfam" id="TIGR01936">
    <property type="entry name" value="nqrA"/>
    <property type="match status" value="1"/>
</dbReference>
<dbReference type="HAMAP" id="MF_00425">
    <property type="entry name" value="NqrA"/>
    <property type="match status" value="1"/>
</dbReference>